<comment type="caution">
    <text evidence="2">The sequence shown here is derived from an EMBL/GenBank/DDBJ whole genome shotgun (WGS) entry which is preliminary data.</text>
</comment>
<name>A0A7J7MG11_9MAGN</name>
<reference evidence="2 3" key="1">
    <citation type="journal article" date="2020" name="IScience">
        <title>Genome Sequencing of the Endangered Kingdonia uniflora (Circaeasteraceae, Ranunculales) Reveals Potential Mechanisms of Evolutionary Specialization.</title>
        <authorList>
            <person name="Sun Y."/>
            <person name="Deng T."/>
            <person name="Zhang A."/>
            <person name="Moore M.J."/>
            <person name="Landis J.B."/>
            <person name="Lin N."/>
            <person name="Zhang H."/>
            <person name="Zhang X."/>
            <person name="Huang J."/>
            <person name="Zhang X."/>
            <person name="Sun H."/>
            <person name="Wang H."/>
        </authorList>
    </citation>
    <scope>NUCLEOTIDE SEQUENCE [LARGE SCALE GENOMIC DNA]</scope>
    <source>
        <strain evidence="2">TB1705</strain>
        <tissue evidence="2">Leaf</tissue>
    </source>
</reference>
<keyword evidence="3" id="KW-1185">Reference proteome</keyword>
<dbReference type="OrthoDB" id="97518at2759"/>
<dbReference type="SUPFAM" id="SSF54518">
    <property type="entry name" value="Tubby C-terminal domain-like"/>
    <property type="match status" value="1"/>
</dbReference>
<evidence type="ECO:0000313" key="3">
    <source>
        <dbReference type="Proteomes" id="UP000541444"/>
    </source>
</evidence>
<dbReference type="Gene3D" id="2.40.160.200">
    <property type="entry name" value="LURP1-related"/>
    <property type="match status" value="1"/>
</dbReference>
<dbReference type="AlphaFoldDB" id="A0A7J7MG11"/>
<dbReference type="Proteomes" id="UP000541444">
    <property type="component" value="Unassembled WGS sequence"/>
</dbReference>
<dbReference type="EMBL" id="JACGCM010001557">
    <property type="protein sequence ID" value="KAF6153730.1"/>
    <property type="molecule type" value="Genomic_DNA"/>
</dbReference>
<gene>
    <name evidence="2" type="ORF">GIB67_000963</name>
</gene>
<evidence type="ECO:0000313" key="2">
    <source>
        <dbReference type="EMBL" id="KAF6153730.1"/>
    </source>
</evidence>
<dbReference type="Pfam" id="PF04525">
    <property type="entry name" value="LOR"/>
    <property type="match status" value="1"/>
</dbReference>
<dbReference type="InterPro" id="IPR007612">
    <property type="entry name" value="LOR"/>
</dbReference>
<comment type="similarity">
    <text evidence="1">Belongs to the LOR family.</text>
</comment>
<accession>A0A7J7MG11</accession>
<proteinExistence type="inferred from homology"/>
<dbReference type="PANTHER" id="PTHR31087:SF85">
    <property type="entry name" value="PROTEIN LURP-ONE-RELATED 7"/>
    <property type="match status" value="1"/>
</dbReference>
<dbReference type="PANTHER" id="PTHR31087">
    <property type="match status" value="1"/>
</dbReference>
<evidence type="ECO:0000256" key="1">
    <source>
        <dbReference type="ARBA" id="ARBA00005437"/>
    </source>
</evidence>
<protein>
    <submittedName>
        <fullName evidence="2">Uncharacterized protein</fullName>
    </submittedName>
</protein>
<dbReference type="InterPro" id="IPR038595">
    <property type="entry name" value="LOR_sf"/>
</dbReference>
<dbReference type="InterPro" id="IPR025659">
    <property type="entry name" value="Tubby-like_C"/>
</dbReference>
<sequence length="197" mass="22026">MAHQPGYGPPAMANPIAVIGPQYCASYPVDLTVIEKVISIVGNFVVSDVNGNIIFKVKRAMFSIRRVLFDATGNPLVSIRQKAMSRHGRWQVYRGDSSSSRDLLFTVRKSSLLQFKTELQVFLANNTRENVCDFKIKCSWLERSCVVYLGESSNIIAQMDRKGILFGRNTLSVAVYPHIDHAFITSLIVILNGINED</sequence>
<organism evidence="2 3">
    <name type="scientific">Kingdonia uniflora</name>
    <dbReference type="NCBI Taxonomy" id="39325"/>
    <lineage>
        <taxon>Eukaryota</taxon>
        <taxon>Viridiplantae</taxon>
        <taxon>Streptophyta</taxon>
        <taxon>Embryophyta</taxon>
        <taxon>Tracheophyta</taxon>
        <taxon>Spermatophyta</taxon>
        <taxon>Magnoliopsida</taxon>
        <taxon>Ranunculales</taxon>
        <taxon>Circaeasteraceae</taxon>
        <taxon>Kingdonia</taxon>
    </lineage>
</organism>